<organism evidence="1 2">
    <name type="scientific">Streptodolium elevatio</name>
    <dbReference type="NCBI Taxonomy" id="3157996"/>
    <lineage>
        <taxon>Bacteria</taxon>
        <taxon>Bacillati</taxon>
        <taxon>Actinomycetota</taxon>
        <taxon>Actinomycetes</taxon>
        <taxon>Kitasatosporales</taxon>
        <taxon>Streptomycetaceae</taxon>
        <taxon>Streptodolium</taxon>
    </lineage>
</organism>
<comment type="caution">
    <text evidence="1">The sequence shown here is derived from an EMBL/GenBank/DDBJ whole genome shotgun (WGS) entry which is preliminary data.</text>
</comment>
<evidence type="ECO:0000313" key="1">
    <source>
        <dbReference type="EMBL" id="MEU8135915.1"/>
    </source>
</evidence>
<dbReference type="Proteomes" id="UP001551482">
    <property type="component" value="Unassembled WGS sequence"/>
</dbReference>
<proteinExistence type="predicted"/>
<keyword evidence="2" id="KW-1185">Reference proteome</keyword>
<feature type="non-terminal residue" evidence="1">
    <location>
        <position position="1"/>
    </location>
</feature>
<gene>
    <name evidence="1" type="ORF">AB0C36_20660</name>
</gene>
<dbReference type="Gene3D" id="2.60.120.620">
    <property type="entry name" value="q2cbj1_9rhob like domain"/>
    <property type="match status" value="1"/>
</dbReference>
<dbReference type="EMBL" id="JBEZFP010000053">
    <property type="protein sequence ID" value="MEU8135915.1"/>
    <property type="molecule type" value="Genomic_DNA"/>
</dbReference>
<name>A0ABV3DJH8_9ACTN</name>
<reference evidence="1 2" key="1">
    <citation type="submission" date="2024-06" db="EMBL/GenBank/DDBJ databases">
        <title>The Natural Products Discovery Center: Release of the First 8490 Sequenced Strains for Exploring Actinobacteria Biosynthetic Diversity.</title>
        <authorList>
            <person name="Kalkreuter E."/>
            <person name="Kautsar S.A."/>
            <person name="Yang D."/>
            <person name="Bader C.D."/>
            <person name="Teijaro C.N."/>
            <person name="Fluegel L."/>
            <person name="Davis C.M."/>
            <person name="Simpson J.R."/>
            <person name="Lauterbach L."/>
            <person name="Steele A.D."/>
            <person name="Gui C."/>
            <person name="Meng S."/>
            <person name="Li G."/>
            <person name="Viehrig K."/>
            <person name="Ye F."/>
            <person name="Su P."/>
            <person name="Kiefer A.F."/>
            <person name="Nichols A."/>
            <person name="Cepeda A.J."/>
            <person name="Yan W."/>
            <person name="Fan B."/>
            <person name="Jiang Y."/>
            <person name="Adhikari A."/>
            <person name="Zheng C.-J."/>
            <person name="Schuster L."/>
            <person name="Cowan T.M."/>
            <person name="Smanski M.J."/>
            <person name="Chevrette M.G."/>
            <person name="De Carvalho L.P.S."/>
            <person name="Shen B."/>
        </authorList>
    </citation>
    <scope>NUCLEOTIDE SEQUENCE [LARGE SCALE GENOMIC DNA]</scope>
    <source>
        <strain evidence="1 2">NPDC048946</strain>
    </source>
</reference>
<accession>A0ABV3DJH8</accession>
<evidence type="ECO:0000313" key="2">
    <source>
        <dbReference type="Proteomes" id="UP001551482"/>
    </source>
</evidence>
<sequence length="41" mass="4512">PYERANVFIVYNSVENALVEPFAAPAPRPEHIASRSFVPVG</sequence>
<protein>
    <submittedName>
        <fullName evidence="1">Ectoine hydroxylase</fullName>
    </submittedName>
</protein>